<dbReference type="eggNOG" id="COG0517">
    <property type="taxonomic scope" value="Bacteria"/>
</dbReference>
<dbReference type="OrthoDB" id="9790355at2"/>
<dbReference type="PANTHER" id="PTHR43080">
    <property type="entry name" value="CBS DOMAIN-CONTAINING PROTEIN CBSX3, MITOCHONDRIAL"/>
    <property type="match status" value="1"/>
</dbReference>
<dbReference type="PROSITE" id="PS51371">
    <property type="entry name" value="CBS"/>
    <property type="match status" value="2"/>
</dbReference>
<name>A0A024QCF8_9BACI</name>
<dbReference type="InterPro" id="IPR000644">
    <property type="entry name" value="CBS_dom"/>
</dbReference>
<evidence type="ECO:0000313" key="5">
    <source>
        <dbReference type="Proteomes" id="UP000028875"/>
    </source>
</evidence>
<keyword evidence="1 2" id="KW-0129">CBS domain</keyword>
<reference evidence="5" key="2">
    <citation type="submission" date="2014-05" db="EMBL/GenBank/DDBJ databases">
        <title>Draft genome sequence of Virgibacillus massiliensis Vm-5.</title>
        <authorList>
            <person name="Khelaifia S."/>
            <person name="Croce O."/>
            <person name="Lagier J.C."/>
            <person name="Raoult D."/>
        </authorList>
    </citation>
    <scope>NUCLEOTIDE SEQUENCE [LARGE SCALE GENOMIC DNA]</scope>
    <source>
        <strain evidence="5">Vm-5</strain>
    </source>
</reference>
<evidence type="ECO:0000256" key="2">
    <source>
        <dbReference type="PROSITE-ProRule" id="PRU00703"/>
    </source>
</evidence>
<dbReference type="InterPro" id="IPR046342">
    <property type="entry name" value="CBS_dom_sf"/>
</dbReference>
<dbReference type="STRING" id="1462526.BN990_02202"/>
<sequence length="156" mass="17690">MKISDFMIEDVIYVTPATTIKELLTVLSTNKIGGVPVINQDKKLIGMLTDGDVIRYLQPNGRTVYDLYAHVMIDRIQNFQQKLDAALTMNVTELMRNKQIITVHPDSNFEEAVKIFSSHAFKKIPVVTEDDVVKGVISRGDVIRFITDQLVRHDES</sequence>
<feature type="domain" description="CBS" evidence="3">
    <location>
        <begin position="7"/>
        <end position="64"/>
    </location>
</feature>
<evidence type="ECO:0000313" key="4">
    <source>
        <dbReference type="EMBL" id="CDQ39885.1"/>
    </source>
</evidence>
<accession>A0A024QCF8</accession>
<dbReference type="PANTHER" id="PTHR43080:SF2">
    <property type="entry name" value="CBS DOMAIN-CONTAINING PROTEIN"/>
    <property type="match status" value="1"/>
</dbReference>
<comment type="caution">
    <text evidence="4">The sequence shown here is derived from an EMBL/GenBank/DDBJ whole genome shotgun (WGS) entry which is preliminary data.</text>
</comment>
<dbReference type="SUPFAM" id="SSF54631">
    <property type="entry name" value="CBS-domain pair"/>
    <property type="match status" value="1"/>
</dbReference>
<dbReference type="RefSeq" id="WP_021291343.1">
    <property type="nucleotide sequence ID" value="NZ_BNER01000002.1"/>
</dbReference>
<dbReference type="Pfam" id="PF00571">
    <property type="entry name" value="CBS"/>
    <property type="match status" value="2"/>
</dbReference>
<dbReference type="Proteomes" id="UP000028875">
    <property type="component" value="Unassembled WGS sequence"/>
</dbReference>
<protein>
    <submittedName>
        <fullName evidence="4">Inosine 5'-monophosphate dehydrogenase</fullName>
    </submittedName>
</protein>
<reference evidence="4 5" key="1">
    <citation type="submission" date="2014-03" db="EMBL/GenBank/DDBJ databases">
        <authorList>
            <person name="Urmite Genomes U."/>
        </authorList>
    </citation>
    <scope>NUCLEOTIDE SEQUENCE [LARGE SCALE GENOMIC DNA]</scope>
    <source>
        <strain evidence="4 5">Vm-5</strain>
    </source>
</reference>
<organism evidence="4 5">
    <name type="scientific">Virgibacillus massiliensis</name>
    <dbReference type="NCBI Taxonomy" id="1462526"/>
    <lineage>
        <taxon>Bacteria</taxon>
        <taxon>Bacillati</taxon>
        <taxon>Bacillota</taxon>
        <taxon>Bacilli</taxon>
        <taxon>Bacillales</taxon>
        <taxon>Bacillaceae</taxon>
        <taxon>Virgibacillus</taxon>
    </lineage>
</organism>
<dbReference type="InterPro" id="IPR051257">
    <property type="entry name" value="Diverse_CBS-Domain"/>
</dbReference>
<proteinExistence type="predicted"/>
<dbReference type="AlphaFoldDB" id="A0A024QCF8"/>
<evidence type="ECO:0000256" key="1">
    <source>
        <dbReference type="ARBA" id="ARBA00023122"/>
    </source>
</evidence>
<evidence type="ECO:0000259" key="3">
    <source>
        <dbReference type="PROSITE" id="PS51371"/>
    </source>
</evidence>
<dbReference type="EMBL" id="CCDP010000001">
    <property type="protein sequence ID" value="CDQ39885.1"/>
    <property type="molecule type" value="Genomic_DNA"/>
</dbReference>
<feature type="domain" description="CBS" evidence="3">
    <location>
        <begin position="95"/>
        <end position="155"/>
    </location>
</feature>
<keyword evidence="5" id="KW-1185">Reference proteome</keyword>
<dbReference type="SMART" id="SM00116">
    <property type="entry name" value="CBS"/>
    <property type="match status" value="2"/>
</dbReference>
<gene>
    <name evidence="4" type="ORF">BN990_02202</name>
</gene>
<dbReference type="Gene3D" id="3.10.580.10">
    <property type="entry name" value="CBS-domain"/>
    <property type="match status" value="1"/>
</dbReference>